<dbReference type="AlphaFoldDB" id="A0A3B1CBC2"/>
<evidence type="ECO:0000259" key="2">
    <source>
        <dbReference type="Pfam" id="PF00535"/>
    </source>
</evidence>
<organism evidence="4">
    <name type="scientific">hydrothermal vent metagenome</name>
    <dbReference type="NCBI Taxonomy" id="652676"/>
    <lineage>
        <taxon>unclassified sequences</taxon>
        <taxon>metagenomes</taxon>
        <taxon>ecological metagenomes</taxon>
    </lineage>
</organism>
<dbReference type="Pfam" id="PF02709">
    <property type="entry name" value="Glyco_transf_7C"/>
    <property type="match status" value="1"/>
</dbReference>
<feature type="domain" description="Glycosyltransferase 2-like" evidence="2">
    <location>
        <begin position="2"/>
        <end position="87"/>
    </location>
</feature>
<dbReference type="SUPFAM" id="SSF53448">
    <property type="entry name" value="Nucleotide-diphospho-sugar transferases"/>
    <property type="match status" value="1"/>
</dbReference>
<proteinExistence type="predicted"/>
<accession>A0A3B1CBC2</accession>
<feature type="domain" description="Galactosyltransferase C-terminal" evidence="3">
    <location>
        <begin position="150"/>
        <end position="209"/>
    </location>
</feature>
<gene>
    <name evidence="4" type="ORF">MNBD_IGNAVI01-460</name>
</gene>
<dbReference type="InterPro" id="IPR050834">
    <property type="entry name" value="Glycosyltransf_2"/>
</dbReference>
<dbReference type="Gene3D" id="3.90.550.10">
    <property type="entry name" value="Spore Coat Polysaccharide Biosynthesis Protein SpsA, Chain A"/>
    <property type="match status" value="1"/>
</dbReference>
<evidence type="ECO:0000313" key="4">
    <source>
        <dbReference type="EMBL" id="VAX25482.1"/>
    </source>
</evidence>
<keyword evidence="1" id="KW-0808">Transferase</keyword>
<dbReference type="PANTHER" id="PTHR43685:SF3">
    <property type="entry name" value="SLR2126 PROTEIN"/>
    <property type="match status" value="1"/>
</dbReference>
<protein>
    <recommendedName>
        <fullName evidence="5">Two-domain glycosyltransferase</fullName>
    </recommendedName>
</protein>
<evidence type="ECO:0000256" key="1">
    <source>
        <dbReference type="ARBA" id="ARBA00022679"/>
    </source>
</evidence>
<dbReference type="InterPro" id="IPR027791">
    <property type="entry name" value="Galactosyl_T_C"/>
</dbReference>
<evidence type="ECO:0000259" key="3">
    <source>
        <dbReference type="Pfam" id="PF02709"/>
    </source>
</evidence>
<dbReference type="Pfam" id="PF00535">
    <property type="entry name" value="Glycos_transf_2"/>
    <property type="match status" value="1"/>
</dbReference>
<sequence length="257" mass="29869">MNQSIKPDELILSDDGSEEDIINAISGIVRKFEFPVKYVKQENKGFRLAKARNNGVRNAVGDLIIFLDQDLIHTPGLIKTFIMNKKEKMFLTGMPVWLDEEQSLKITEQKIISNDYLHLIDENHIDGIVKQFKKDKIYYYLHKLKLTNKPRMRGGFCAINKSDLEKINGYDEKYIGWGNEDDDVARRLYQMGAEGFNPFRDEYTIHLYHPSSNAGGERVNLEYDAIRDREIKKGKYRCEFGLDKPYGEDAYTVIKLN</sequence>
<dbReference type="EMBL" id="UOGD01000299">
    <property type="protein sequence ID" value="VAX25482.1"/>
    <property type="molecule type" value="Genomic_DNA"/>
</dbReference>
<dbReference type="InterPro" id="IPR029044">
    <property type="entry name" value="Nucleotide-diphossugar_trans"/>
</dbReference>
<dbReference type="GO" id="GO:0016740">
    <property type="term" value="F:transferase activity"/>
    <property type="evidence" value="ECO:0007669"/>
    <property type="project" value="UniProtKB-KW"/>
</dbReference>
<dbReference type="PANTHER" id="PTHR43685">
    <property type="entry name" value="GLYCOSYLTRANSFERASE"/>
    <property type="match status" value="1"/>
</dbReference>
<dbReference type="InterPro" id="IPR001173">
    <property type="entry name" value="Glyco_trans_2-like"/>
</dbReference>
<name>A0A3B1CBC2_9ZZZZ</name>
<reference evidence="4" key="1">
    <citation type="submission" date="2018-06" db="EMBL/GenBank/DDBJ databases">
        <authorList>
            <person name="Zhirakovskaya E."/>
        </authorList>
    </citation>
    <scope>NUCLEOTIDE SEQUENCE</scope>
</reference>
<evidence type="ECO:0008006" key="5">
    <source>
        <dbReference type="Google" id="ProtNLM"/>
    </source>
</evidence>